<keyword evidence="2" id="KW-0472">Membrane</keyword>
<feature type="region of interest" description="Disordered" evidence="1">
    <location>
        <begin position="1"/>
        <end position="33"/>
    </location>
</feature>
<dbReference type="EMBL" id="JACCBH010000001">
    <property type="protein sequence ID" value="NYD53125.1"/>
    <property type="molecule type" value="Genomic_DNA"/>
</dbReference>
<organism evidence="3 4">
    <name type="scientific">Microbacterium pseudoresistens</name>
    <dbReference type="NCBI Taxonomy" id="640634"/>
    <lineage>
        <taxon>Bacteria</taxon>
        <taxon>Bacillati</taxon>
        <taxon>Actinomycetota</taxon>
        <taxon>Actinomycetes</taxon>
        <taxon>Micrococcales</taxon>
        <taxon>Microbacteriaceae</taxon>
        <taxon>Microbacterium</taxon>
    </lineage>
</organism>
<proteinExistence type="predicted"/>
<keyword evidence="2" id="KW-1133">Transmembrane helix</keyword>
<evidence type="ECO:0000256" key="2">
    <source>
        <dbReference type="SAM" id="Phobius"/>
    </source>
</evidence>
<feature type="region of interest" description="Disordered" evidence="1">
    <location>
        <begin position="40"/>
        <end position="59"/>
    </location>
</feature>
<keyword evidence="4" id="KW-1185">Reference proteome</keyword>
<dbReference type="Proteomes" id="UP000552045">
    <property type="component" value="Unassembled WGS sequence"/>
</dbReference>
<feature type="transmembrane region" description="Helical" evidence="2">
    <location>
        <begin position="138"/>
        <end position="165"/>
    </location>
</feature>
<comment type="caution">
    <text evidence="3">The sequence shown here is derived from an EMBL/GenBank/DDBJ whole genome shotgun (WGS) entry which is preliminary data.</text>
</comment>
<name>A0A7Y9JLA5_9MICO</name>
<keyword evidence="2" id="KW-0812">Transmembrane</keyword>
<evidence type="ECO:0000313" key="4">
    <source>
        <dbReference type="Proteomes" id="UP000552045"/>
    </source>
</evidence>
<evidence type="ECO:0000313" key="3">
    <source>
        <dbReference type="EMBL" id="NYD53125.1"/>
    </source>
</evidence>
<accession>A0A7Y9JLA5</accession>
<evidence type="ECO:0000256" key="1">
    <source>
        <dbReference type="SAM" id="MobiDB-lite"/>
    </source>
</evidence>
<protein>
    <submittedName>
        <fullName evidence="3">Putative nucleic acid-binding protein</fullName>
    </submittedName>
</protein>
<dbReference type="AlphaFoldDB" id="A0A7Y9JLA5"/>
<dbReference type="RefSeq" id="WP_179430425.1">
    <property type="nucleotide sequence ID" value="NZ_BAABLC010000003.1"/>
</dbReference>
<gene>
    <name evidence="3" type="ORF">BKA02_000180</name>
</gene>
<feature type="compositionally biased region" description="Pro residues" evidence="1">
    <location>
        <begin position="8"/>
        <end position="28"/>
    </location>
</feature>
<reference evidence="3 4" key="1">
    <citation type="submission" date="2020-07" db="EMBL/GenBank/DDBJ databases">
        <title>Sequencing the genomes of 1000 actinobacteria strains.</title>
        <authorList>
            <person name="Klenk H.-P."/>
        </authorList>
    </citation>
    <scope>NUCLEOTIDE SEQUENCE [LARGE SCALE GENOMIC DNA]</scope>
    <source>
        <strain evidence="3 4">DSM 22185</strain>
    </source>
</reference>
<sequence length="208" mass="20545">MSDLQQPSVPPVPPPGYAPPSPQAPAPSYPASYPAPTYAPAPGYQATPSSQPAPTYQAPPGALQGPAAGYAAPLPASAEPRGSTLGVIALVLAVIAGVGCTVLGGWASFEIGRGIVNANDLSAFDESSLRFLSPVRDIVLWAEIAFWAGTIAGITGLVLGIIAAVKKRGRGAGIAAIVIAALGPILFVVLAVTLFGAGAASGAAGLQA</sequence>
<feature type="transmembrane region" description="Helical" evidence="2">
    <location>
        <begin position="85"/>
        <end position="107"/>
    </location>
</feature>
<feature type="transmembrane region" description="Helical" evidence="2">
    <location>
        <begin position="172"/>
        <end position="197"/>
    </location>
</feature>